<evidence type="ECO:0000259" key="4">
    <source>
        <dbReference type="Pfam" id="PF00188"/>
    </source>
</evidence>
<name>O44206_MEGSC</name>
<dbReference type="Pfam" id="PF00188">
    <property type="entry name" value="CAP"/>
    <property type="match status" value="1"/>
</dbReference>
<dbReference type="PRINTS" id="PR00838">
    <property type="entry name" value="V5ALLERGEN"/>
</dbReference>
<keyword evidence="2" id="KW-0964">Secreted</keyword>
<dbReference type="InterPro" id="IPR002413">
    <property type="entry name" value="V5_allergen-like"/>
</dbReference>
<dbReference type="InterPro" id="IPR014044">
    <property type="entry name" value="CAP_dom"/>
</dbReference>
<reference evidence="5" key="1">
    <citation type="journal article" date="1998" name="Genome">
        <title>An X/Y DNA segment from an early stage of sex chromosome differentiation in the fly Megaselia scalaris.</title>
        <authorList>
            <person name="Traut W."/>
            <person name="Wollert B."/>
        </authorList>
    </citation>
    <scope>NUCLEOTIDE SEQUENCE</scope>
    <source>
        <strain evidence="5">Wien</strain>
    </source>
</reference>
<dbReference type="Gene3D" id="3.40.33.10">
    <property type="entry name" value="CAP"/>
    <property type="match status" value="1"/>
</dbReference>
<dbReference type="SUPFAM" id="SSF55797">
    <property type="entry name" value="PR-1-like"/>
    <property type="match status" value="1"/>
</dbReference>
<dbReference type="EMBL" id="AJ000510">
    <property type="protein sequence ID" value="CAA04144.1"/>
    <property type="molecule type" value="Genomic_DNA"/>
</dbReference>
<accession>O44206</accession>
<evidence type="ECO:0000256" key="2">
    <source>
        <dbReference type="ARBA" id="ARBA00022525"/>
    </source>
</evidence>
<keyword evidence="3" id="KW-0732">Signal</keyword>
<feature type="non-terminal residue" evidence="5">
    <location>
        <position position="135"/>
    </location>
</feature>
<dbReference type="InterPro" id="IPR035940">
    <property type="entry name" value="CAP_sf"/>
</dbReference>
<comment type="subcellular location">
    <subcellularLocation>
        <location evidence="1">Secreted</location>
    </subcellularLocation>
</comment>
<organism evidence="5">
    <name type="scientific">Megaselia scalaris</name>
    <name type="common">Humpbacked fly</name>
    <name type="synonym">Phora scalaris</name>
    <dbReference type="NCBI Taxonomy" id="36166"/>
    <lineage>
        <taxon>Eukaryota</taxon>
        <taxon>Metazoa</taxon>
        <taxon>Ecdysozoa</taxon>
        <taxon>Arthropoda</taxon>
        <taxon>Hexapoda</taxon>
        <taxon>Insecta</taxon>
        <taxon>Pterygota</taxon>
        <taxon>Neoptera</taxon>
        <taxon>Endopterygota</taxon>
        <taxon>Diptera</taxon>
        <taxon>Brachycera</taxon>
        <taxon>Muscomorpha</taxon>
        <taxon>Platypezoidea</taxon>
        <taxon>Phoridae</taxon>
        <taxon>Megaseliini</taxon>
        <taxon>Megaselia</taxon>
    </lineage>
</organism>
<evidence type="ECO:0000256" key="3">
    <source>
        <dbReference type="SAM" id="SignalP"/>
    </source>
</evidence>
<sequence length="135" mass="15502">MFFLLLLLLYMISLSTSVYLWEPSSTVCNKIKRSHCYEKHIFCKKRHPKALLLGSPVKEYILNQTHRNYILKKHNELRQEIACGLISNTTLAEYPPAKKMLSISWDAELEWSANSLAKTCSFAESCAATESFLDP</sequence>
<protein>
    <recommendedName>
        <fullName evidence="4">SCP domain-containing protein</fullName>
    </recommendedName>
</protein>
<dbReference type="AlphaFoldDB" id="O44206"/>
<feature type="chain" id="PRO_5004158341" description="SCP domain-containing protein" evidence="3">
    <location>
        <begin position="18"/>
        <end position="135"/>
    </location>
</feature>
<feature type="domain" description="SCP" evidence="4">
    <location>
        <begin position="71"/>
        <end position="126"/>
    </location>
</feature>
<proteinExistence type="predicted"/>
<dbReference type="CDD" id="cd05380">
    <property type="entry name" value="CAP_euk"/>
    <property type="match status" value="1"/>
</dbReference>
<feature type="signal peptide" evidence="3">
    <location>
        <begin position="1"/>
        <end position="17"/>
    </location>
</feature>
<dbReference type="GO" id="GO:0005576">
    <property type="term" value="C:extracellular region"/>
    <property type="evidence" value="ECO:0007669"/>
    <property type="project" value="UniProtKB-SubCell"/>
</dbReference>
<evidence type="ECO:0000313" key="5">
    <source>
        <dbReference type="EMBL" id="CAA04144.1"/>
    </source>
</evidence>
<evidence type="ECO:0000256" key="1">
    <source>
        <dbReference type="ARBA" id="ARBA00004613"/>
    </source>
</evidence>